<evidence type="ECO:0000259" key="7">
    <source>
        <dbReference type="PROSITE" id="PS00624"/>
    </source>
</evidence>
<evidence type="ECO:0000259" key="6">
    <source>
        <dbReference type="PROSITE" id="PS00623"/>
    </source>
</evidence>
<dbReference type="PROSITE" id="PS00623">
    <property type="entry name" value="GMC_OXRED_1"/>
    <property type="match status" value="1"/>
</dbReference>
<gene>
    <name evidence="8" type="ORF">AGRA3207_001651</name>
</gene>
<feature type="domain" description="Glucose-methanol-choline oxidoreductase N-terminal" evidence="6">
    <location>
        <begin position="79"/>
        <end position="102"/>
    </location>
</feature>
<comment type="similarity">
    <text evidence="2 5">Belongs to the GMC oxidoreductase family.</text>
</comment>
<evidence type="ECO:0000256" key="3">
    <source>
        <dbReference type="ARBA" id="ARBA00022630"/>
    </source>
</evidence>
<dbReference type="Proteomes" id="UP001049518">
    <property type="component" value="Chromosome"/>
</dbReference>
<dbReference type="PANTHER" id="PTHR11552">
    <property type="entry name" value="GLUCOSE-METHANOL-CHOLINE GMC OXIDOREDUCTASE"/>
    <property type="match status" value="1"/>
</dbReference>
<dbReference type="InterPro" id="IPR036188">
    <property type="entry name" value="FAD/NAD-bd_sf"/>
</dbReference>
<dbReference type="InterPro" id="IPR012132">
    <property type="entry name" value="GMC_OxRdtase"/>
</dbReference>
<keyword evidence="3 5" id="KW-0285">Flavoprotein</keyword>
<dbReference type="InterPro" id="IPR007867">
    <property type="entry name" value="GMC_OxRtase_C"/>
</dbReference>
<dbReference type="Gene3D" id="3.30.560.10">
    <property type="entry name" value="Glucose Oxidase, domain 3"/>
    <property type="match status" value="1"/>
</dbReference>
<protein>
    <submittedName>
        <fullName evidence="8">GMC family oxidoreductase N-terminal domain-containing protein</fullName>
    </submittedName>
</protein>
<keyword evidence="4 5" id="KW-0274">FAD</keyword>
<dbReference type="EMBL" id="CP059572">
    <property type="protein sequence ID" value="QXJ20864.1"/>
    <property type="molecule type" value="Genomic_DNA"/>
</dbReference>
<evidence type="ECO:0000256" key="5">
    <source>
        <dbReference type="RuleBase" id="RU003968"/>
    </source>
</evidence>
<accession>A0ABX8QPY4</accession>
<dbReference type="Gene3D" id="3.50.50.60">
    <property type="entry name" value="FAD/NAD(P)-binding domain"/>
    <property type="match status" value="1"/>
</dbReference>
<evidence type="ECO:0000256" key="2">
    <source>
        <dbReference type="ARBA" id="ARBA00010790"/>
    </source>
</evidence>
<reference evidence="8" key="1">
    <citation type="submission" date="2020-07" db="EMBL/GenBank/DDBJ databases">
        <authorList>
            <person name="Tarantini F.S."/>
            <person name="Hong K.W."/>
            <person name="Chan K.G."/>
        </authorList>
    </citation>
    <scope>NUCLEOTIDE SEQUENCE</scope>
    <source>
        <strain evidence="8">32-07</strain>
    </source>
</reference>
<name>A0ABX8QPY4_9ACTN</name>
<evidence type="ECO:0000256" key="1">
    <source>
        <dbReference type="ARBA" id="ARBA00001974"/>
    </source>
</evidence>
<evidence type="ECO:0000313" key="8">
    <source>
        <dbReference type="EMBL" id="QXJ20864.1"/>
    </source>
</evidence>
<comment type="cofactor">
    <cofactor evidence="1">
        <name>FAD</name>
        <dbReference type="ChEBI" id="CHEBI:57692"/>
    </cofactor>
</comment>
<dbReference type="PANTHER" id="PTHR11552:SF147">
    <property type="entry name" value="CHOLINE DEHYDROGENASE, MITOCHONDRIAL"/>
    <property type="match status" value="1"/>
</dbReference>
<evidence type="ECO:0000313" key="9">
    <source>
        <dbReference type="Proteomes" id="UP001049518"/>
    </source>
</evidence>
<dbReference type="SUPFAM" id="SSF54373">
    <property type="entry name" value="FAD-linked reductases, C-terminal domain"/>
    <property type="match status" value="1"/>
</dbReference>
<dbReference type="PIRSF" id="PIRSF000137">
    <property type="entry name" value="Alcohol_oxidase"/>
    <property type="match status" value="1"/>
</dbReference>
<keyword evidence="9" id="KW-1185">Reference proteome</keyword>
<dbReference type="Pfam" id="PF05199">
    <property type="entry name" value="GMC_oxred_C"/>
    <property type="match status" value="1"/>
</dbReference>
<sequence length="527" mass="56664">MEYDYVIVGAGSAGCALAARLSEDASVRVALLEAGGRDDRNEIRVPAAFSKLFKTEFDWDYTTVKQPELGGRELYWPRGKVLGGSSSLNAMMWTRGHRDDYDGWDVPGWAYDDVEPYFRRLEGRVGRNEGGVYGTSGPVTISEQRSPNETTRAFLAACAARGLTRLPELNGPSNEGYAQSPVSQKRGRRWSSADAYLHPAGKRPNLAVVTGAHVSRVLVEDGRAVGVDYGGERVTARREVVLSAGAVGSPHLLMLSGIGDPDHLREAGVEPVVDLPEVGRHLQDHLAVSVIRRCPRKITLTGAESLPNIVRYLLLRRGPFTSNLGEAVIFTRTDPALAAPDIELIFAPAPFVAHGLTPPTEHGVTLGVVLLRPGSAGRITLASADPAEPPAIDPGYLTHEDDLGRLMFGVRYAEELLATEPLKAYVGGCMAPYEGAEDDEALARYVRGHSETLYHPTGTCRMGTDAGSVVDASLRVRGIDGLRVADVSVLPQITRGHTNAPAIMIGERAADLIRGRAPRGPESTGRT</sequence>
<dbReference type="Pfam" id="PF00732">
    <property type="entry name" value="GMC_oxred_N"/>
    <property type="match status" value="1"/>
</dbReference>
<evidence type="ECO:0000256" key="4">
    <source>
        <dbReference type="ARBA" id="ARBA00022827"/>
    </source>
</evidence>
<dbReference type="SUPFAM" id="SSF51905">
    <property type="entry name" value="FAD/NAD(P)-binding domain"/>
    <property type="match status" value="1"/>
</dbReference>
<proteinExistence type="inferred from homology"/>
<organism evidence="8 9">
    <name type="scientific">Actinomadura graeca</name>
    <dbReference type="NCBI Taxonomy" id="2750812"/>
    <lineage>
        <taxon>Bacteria</taxon>
        <taxon>Bacillati</taxon>
        <taxon>Actinomycetota</taxon>
        <taxon>Actinomycetes</taxon>
        <taxon>Streptosporangiales</taxon>
        <taxon>Thermomonosporaceae</taxon>
        <taxon>Actinomadura</taxon>
    </lineage>
</organism>
<dbReference type="PROSITE" id="PS00624">
    <property type="entry name" value="GMC_OXRED_2"/>
    <property type="match status" value="1"/>
</dbReference>
<dbReference type="InterPro" id="IPR000172">
    <property type="entry name" value="GMC_OxRdtase_N"/>
</dbReference>
<dbReference type="RefSeq" id="WP_231333979.1">
    <property type="nucleotide sequence ID" value="NZ_CP059572.1"/>
</dbReference>
<feature type="domain" description="Glucose-methanol-choline oxidoreductase N-terminal" evidence="7">
    <location>
        <begin position="245"/>
        <end position="259"/>
    </location>
</feature>